<dbReference type="Gene3D" id="1.20.5.170">
    <property type="match status" value="1"/>
</dbReference>
<feature type="region of interest" description="Disordered" evidence="2">
    <location>
        <begin position="1"/>
        <end position="74"/>
    </location>
</feature>
<reference evidence="3" key="1">
    <citation type="journal article" date="2020" name="Nat. Commun.">
        <title>Large-scale genome sequencing of mycorrhizal fungi provides insights into the early evolution of symbiotic traits.</title>
        <authorList>
            <person name="Miyauchi S."/>
            <person name="Kiss E."/>
            <person name="Kuo A."/>
            <person name="Drula E."/>
            <person name="Kohler A."/>
            <person name="Sanchez-Garcia M."/>
            <person name="Morin E."/>
            <person name="Andreopoulos B."/>
            <person name="Barry K.W."/>
            <person name="Bonito G."/>
            <person name="Buee M."/>
            <person name="Carver A."/>
            <person name="Chen C."/>
            <person name="Cichocki N."/>
            <person name="Clum A."/>
            <person name="Culley D."/>
            <person name="Crous P.W."/>
            <person name="Fauchery L."/>
            <person name="Girlanda M."/>
            <person name="Hayes R.D."/>
            <person name="Keri Z."/>
            <person name="LaButti K."/>
            <person name="Lipzen A."/>
            <person name="Lombard V."/>
            <person name="Magnuson J."/>
            <person name="Maillard F."/>
            <person name="Murat C."/>
            <person name="Nolan M."/>
            <person name="Ohm R.A."/>
            <person name="Pangilinan J."/>
            <person name="Pereira M.F."/>
            <person name="Perotto S."/>
            <person name="Peter M."/>
            <person name="Pfister S."/>
            <person name="Riley R."/>
            <person name="Sitrit Y."/>
            <person name="Stielow J.B."/>
            <person name="Szollosi G."/>
            <person name="Zifcakova L."/>
            <person name="Stursova M."/>
            <person name="Spatafora J.W."/>
            <person name="Tedersoo L."/>
            <person name="Vaario L.M."/>
            <person name="Yamada A."/>
            <person name="Yan M."/>
            <person name="Wang P."/>
            <person name="Xu J."/>
            <person name="Bruns T."/>
            <person name="Baldrian P."/>
            <person name="Vilgalys R."/>
            <person name="Dunand C."/>
            <person name="Henrissat B."/>
            <person name="Grigoriev I.V."/>
            <person name="Hibbett D."/>
            <person name="Nagy L.G."/>
            <person name="Martin F.M."/>
        </authorList>
    </citation>
    <scope>NUCLEOTIDE SEQUENCE</scope>
    <source>
        <strain evidence="3">UP504</strain>
    </source>
</reference>
<dbReference type="AlphaFoldDB" id="A0A9P6B1W2"/>
<dbReference type="EMBL" id="MU128943">
    <property type="protein sequence ID" value="KAF9516118.1"/>
    <property type="molecule type" value="Genomic_DNA"/>
</dbReference>
<evidence type="ECO:0000256" key="2">
    <source>
        <dbReference type="SAM" id="MobiDB-lite"/>
    </source>
</evidence>
<accession>A0A9P6B1W2</accession>
<name>A0A9P6B1W2_9AGAM</name>
<evidence type="ECO:0000313" key="3">
    <source>
        <dbReference type="EMBL" id="KAF9516118.1"/>
    </source>
</evidence>
<dbReference type="Proteomes" id="UP000886523">
    <property type="component" value="Unassembled WGS sequence"/>
</dbReference>
<organism evidence="3 4">
    <name type="scientific">Hydnum rufescens UP504</name>
    <dbReference type="NCBI Taxonomy" id="1448309"/>
    <lineage>
        <taxon>Eukaryota</taxon>
        <taxon>Fungi</taxon>
        <taxon>Dikarya</taxon>
        <taxon>Basidiomycota</taxon>
        <taxon>Agaricomycotina</taxon>
        <taxon>Agaricomycetes</taxon>
        <taxon>Cantharellales</taxon>
        <taxon>Hydnaceae</taxon>
        <taxon>Hydnum</taxon>
    </lineage>
</organism>
<keyword evidence="4" id="KW-1185">Reference proteome</keyword>
<feature type="coiled-coil region" evidence="1">
    <location>
        <begin position="95"/>
        <end position="193"/>
    </location>
</feature>
<evidence type="ECO:0000256" key="1">
    <source>
        <dbReference type="SAM" id="Coils"/>
    </source>
</evidence>
<evidence type="ECO:0000313" key="4">
    <source>
        <dbReference type="Proteomes" id="UP000886523"/>
    </source>
</evidence>
<dbReference type="OrthoDB" id="2691062at2759"/>
<proteinExistence type="predicted"/>
<keyword evidence="1" id="KW-0175">Coiled coil</keyword>
<comment type="caution">
    <text evidence="3">The sequence shown here is derived from an EMBL/GenBank/DDBJ whole genome shotgun (WGS) entry which is preliminary data.</text>
</comment>
<protein>
    <submittedName>
        <fullName evidence="3">Uncharacterized protein</fullName>
    </submittedName>
</protein>
<feature type="compositionally biased region" description="Polar residues" evidence="2">
    <location>
        <begin position="23"/>
        <end position="36"/>
    </location>
</feature>
<gene>
    <name evidence="3" type="ORF">BS47DRAFT_703076</name>
</gene>
<sequence>MIYCQSKEQEKKKNAQKKKRNPQSRAPTQGAPSSPCDSPPEIATGAEAERCSEFPSPRAPLPHNDSPGGSTSTSDAVEVFKGLMQEQAASFQMQIKDLQTQMEGLGTQLKKENALLKEENASLKKETARLKHDLTQLRNDNNVLKKDNAQLKQDNARLKQDNARLKQDTEPELARLTKETDALKAENKLLKHNIGLMKEQLRIHTLILHPLHRRAILDNARDNIIADYPRDDWSILFPAPVTTQTPTIVDKIHGVLKVEDRMILTKKAVEAIVVNGSGTIRGVGNVAAHRASDTQQSNAALASDLSEPEEDNEVCFPICSWV</sequence>